<evidence type="ECO:0000313" key="1">
    <source>
        <dbReference type="EMBL" id="CAD8913857.1"/>
    </source>
</evidence>
<reference evidence="1" key="1">
    <citation type="submission" date="2021-01" db="EMBL/GenBank/DDBJ databases">
        <authorList>
            <person name="Corre E."/>
            <person name="Pelletier E."/>
            <person name="Niang G."/>
            <person name="Scheremetjew M."/>
            <person name="Finn R."/>
            <person name="Kale V."/>
            <person name="Holt S."/>
            <person name="Cochrane G."/>
            <person name="Meng A."/>
            <person name="Brown T."/>
            <person name="Cohen L."/>
        </authorList>
    </citation>
    <scope>NUCLEOTIDE SEQUENCE</scope>
    <source>
        <strain evidence="1">Ms1</strain>
    </source>
</reference>
<dbReference type="AlphaFoldDB" id="A0A7S1CBV7"/>
<protein>
    <submittedName>
        <fullName evidence="1">Uncharacterized protein</fullName>
    </submittedName>
</protein>
<accession>A0A7S1CBV7</accession>
<proteinExistence type="predicted"/>
<organism evidence="1">
    <name type="scientific">Bicosoecida sp. CB-2014</name>
    <dbReference type="NCBI Taxonomy" id="1486930"/>
    <lineage>
        <taxon>Eukaryota</taxon>
        <taxon>Sar</taxon>
        <taxon>Stramenopiles</taxon>
        <taxon>Bigyra</taxon>
        <taxon>Opalozoa</taxon>
        <taxon>Bicosoecida</taxon>
    </lineage>
</organism>
<gene>
    <name evidence="1" type="ORF">BSP0115_LOCUS7109</name>
</gene>
<sequence>MRSQGVVLAAALRREFTRTVNVTVNHGAVVHFYGPCTAAHRCASIAAAATHTTLDPPHTVPPALAPRRVVRAHQVHVQRRAPAERRRAVRAAIHGRKVLIKASAVDERRE</sequence>
<name>A0A7S1CBV7_9STRA</name>
<dbReference type="EMBL" id="HBFS01010337">
    <property type="protein sequence ID" value="CAD8913857.1"/>
    <property type="molecule type" value="Transcribed_RNA"/>
</dbReference>